<dbReference type="OrthoDB" id="6288034at2759"/>
<proteinExistence type="inferred from homology"/>
<feature type="active site" description="Nucleophile" evidence="4">
    <location>
        <position position="366"/>
    </location>
</feature>
<evidence type="ECO:0000313" key="8">
    <source>
        <dbReference type="RefSeq" id="XP_018124896.1"/>
    </source>
</evidence>
<feature type="compositionally biased region" description="Polar residues" evidence="6">
    <location>
        <begin position="229"/>
        <end position="243"/>
    </location>
</feature>
<dbReference type="Xenbase" id="XB-GENE-6488272">
    <property type="gene designation" value="otulin.S"/>
</dbReference>
<comment type="similarity">
    <text evidence="2">Belongs to the peptidase C65 family. Otulin subfamily.</text>
</comment>
<evidence type="ECO:0000256" key="4">
    <source>
        <dbReference type="PIRSR" id="PIRSR623237-1"/>
    </source>
</evidence>
<dbReference type="GO" id="GO:1990108">
    <property type="term" value="P:protein linear deubiquitination"/>
    <property type="evidence" value="ECO:0007669"/>
    <property type="project" value="InterPro"/>
</dbReference>
<dbReference type="PaxDb" id="8355-A0A1L8FS17"/>
<dbReference type="PRINTS" id="PR02057">
    <property type="entry name" value="PROTEINF105B"/>
</dbReference>
<feature type="region of interest" description="Linear diubiquitin binding" evidence="5">
    <location>
        <begin position="361"/>
        <end position="363"/>
    </location>
</feature>
<dbReference type="GO" id="GO:0050728">
    <property type="term" value="P:negative regulation of inflammatory response"/>
    <property type="evidence" value="ECO:0000318"/>
    <property type="project" value="GO_Central"/>
</dbReference>
<feature type="active site" evidence="4">
    <location>
        <position position="363"/>
    </location>
</feature>
<dbReference type="Proteomes" id="UP000186698">
    <property type="component" value="Chromosome 6S"/>
</dbReference>
<dbReference type="PANTHER" id="PTHR33662:SF2">
    <property type="entry name" value="UBIQUITIN THIOESTERASE OTULIN"/>
    <property type="match status" value="1"/>
</dbReference>
<sequence length="586" mass="67006">MGCLWSLCCSKTCHCWHRHIGKQSRSGKSIFCCAKKKKKRSEKWTVNDSFLMRQSVEDADFQSIICTPEKNDSLKVEVSSSIECSQQLEPEILNCAAELSLYQRPGCSRVIHEELPGLPEKNIGIQNLFASDDRTSSAEMEPLPKRTPHDCSSAGDKERNMSHLSEHKRSKLLYDPQERSSGNQVLIAHTRSTSLELIPSEKLQSDPIQPPCEVDESTGANGGKKDFTDLSSQIDTDNSTSTENSILDASQDLNILRKIHKTKNVKEQLITSQLEKETPLSLDNEEDLYRDEEDIEKDKSKIVPAATEGIVAGDHKLGVGPEMDIVEYCKKEWRGKTAVAQIMKKGYEQVSRSFVSIRRVRGDNYCALRATLFQALSQTAKLPEWLDDAKLYQLPEKFSTKYEWIKLWRFWNVHGDKNVGIRLKEYVELLKEKWAALSSMKTPEERQAACNEIFTTEGEEYCLYEGVKFLMLKTAVDLYKANEERMEVPVFSWLLFARNTSSNPCEFMKNHLNQVGHSAGLEQVEMFLLGYALQHTIKVYRLYKCGTDEFITYYPNDQTNWPIVTLITEDDRHYNVPVRVCEETSV</sequence>
<gene>
    <name evidence="8 9 10" type="primary">otulin.S</name>
</gene>
<evidence type="ECO:0000313" key="7">
    <source>
        <dbReference type="Proteomes" id="UP000186698"/>
    </source>
</evidence>
<accession>A0A1L8FS17</accession>
<evidence type="ECO:0000313" key="9">
    <source>
        <dbReference type="RefSeq" id="XP_041423574.1"/>
    </source>
</evidence>
<dbReference type="Bgee" id="108720040">
    <property type="expression patterns" value="Expressed in spleen and 19 other cell types or tissues"/>
</dbReference>
<dbReference type="KEGG" id="xla:108720040"/>
<dbReference type="GO" id="GO:0005737">
    <property type="term" value="C:cytoplasm"/>
    <property type="evidence" value="ECO:0000318"/>
    <property type="project" value="GO_Central"/>
</dbReference>
<keyword evidence="3" id="KW-0963">Cytoplasm</keyword>
<dbReference type="CDD" id="cd22799">
    <property type="entry name" value="OTU_OTUL"/>
    <property type="match status" value="1"/>
</dbReference>
<dbReference type="GeneID" id="108720040"/>
<name>A0A1L8FS17_XENLA</name>
<dbReference type="PRINTS" id="PR02055">
    <property type="entry name" value="PROTEINF105"/>
</dbReference>
<feature type="region of interest" description="Linear diubiquitin binding" evidence="5">
    <location>
        <begin position="332"/>
        <end position="333"/>
    </location>
</feature>
<dbReference type="STRING" id="8355.A0A1L8FS17"/>
<evidence type="ECO:0000256" key="1">
    <source>
        <dbReference type="ARBA" id="ARBA00004496"/>
    </source>
</evidence>
<evidence type="ECO:0000256" key="3">
    <source>
        <dbReference type="ARBA" id="ARBA00022490"/>
    </source>
</evidence>
<protein>
    <submittedName>
        <fullName evidence="8 9">ubiquitin thioesterase otulin isoform X1</fullName>
    </submittedName>
</protein>
<dbReference type="Pfam" id="PF16218">
    <property type="entry name" value="Peptidase_C101"/>
    <property type="match status" value="1"/>
</dbReference>
<dbReference type="GO" id="GO:0045087">
    <property type="term" value="P:innate immune response"/>
    <property type="evidence" value="ECO:0000318"/>
    <property type="project" value="GO_Central"/>
</dbReference>
<evidence type="ECO:0000256" key="5">
    <source>
        <dbReference type="PIRSR" id="PIRSR623237-2"/>
    </source>
</evidence>
<feature type="region of interest" description="Linear diubiquitin binding" evidence="5">
    <location>
        <begin position="570"/>
        <end position="572"/>
    </location>
</feature>
<evidence type="ECO:0000256" key="6">
    <source>
        <dbReference type="SAM" id="MobiDB-lite"/>
    </source>
</evidence>
<reference evidence="8" key="1">
    <citation type="submission" date="2022-04" db="UniProtKB">
        <authorList>
            <consortium name="RefSeq"/>
        </authorList>
    </citation>
    <scope>IDENTIFICATION</scope>
    <source>
        <strain evidence="8 9">J_2021</strain>
        <tissue evidence="8 9">Erythrocytes</tissue>
    </source>
</reference>
<organism evidence="8">
    <name type="scientific">Xenopus laevis</name>
    <name type="common">African clawed frog</name>
    <dbReference type="NCBI Taxonomy" id="8355"/>
    <lineage>
        <taxon>Eukaryota</taxon>
        <taxon>Metazoa</taxon>
        <taxon>Chordata</taxon>
        <taxon>Craniata</taxon>
        <taxon>Vertebrata</taxon>
        <taxon>Euteleostomi</taxon>
        <taxon>Amphibia</taxon>
        <taxon>Batrachia</taxon>
        <taxon>Anura</taxon>
        <taxon>Pipoidea</taxon>
        <taxon>Pipidae</taxon>
        <taxon>Xenopodinae</taxon>
        <taxon>Xenopus</taxon>
        <taxon>Xenopus</taxon>
    </lineage>
</organism>
<dbReference type="GO" id="GO:0004843">
    <property type="term" value="F:cysteine-type deubiquitinase activity"/>
    <property type="evidence" value="ECO:0000318"/>
    <property type="project" value="GO_Central"/>
</dbReference>
<keyword evidence="7" id="KW-1185">Reference proteome</keyword>
<feature type="region of interest" description="Disordered" evidence="6">
    <location>
        <begin position="203"/>
        <end position="243"/>
    </location>
</feature>
<dbReference type="InterPro" id="IPR023235">
    <property type="entry name" value="FAM105"/>
</dbReference>
<feature type="site" description="Linear diubiquitin binding" evidence="5">
    <location>
        <position position="549"/>
    </location>
</feature>
<dbReference type="InterPro" id="IPR023237">
    <property type="entry name" value="Otulin"/>
</dbReference>
<dbReference type="AlphaFoldDB" id="A0A1L8FS17"/>
<dbReference type="PANTHER" id="PTHR33662">
    <property type="entry name" value="OTU DEUBIQUITINASE WITH LINEAR LINKAGE-SPECIFICITY A-RELATED"/>
    <property type="match status" value="1"/>
</dbReference>
<comment type="subcellular location">
    <subcellularLocation>
        <location evidence="1">Cytoplasm</location>
    </subcellularLocation>
</comment>
<dbReference type="AGR" id="Xenbase:XB-GENE-6488272"/>
<dbReference type="RefSeq" id="XP_041423574.1">
    <property type="nucleotide sequence ID" value="XM_041567640.1"/>
</dbReference>
<dbReference type="GO" id="GO:0010803">
    <property type="term" value="P:regulation of tumor necrosis factor-mediated signaling pathway"/>
    <property type="evidence" value="ECO:0000318"/>
    <property type="project" value="GO_Central"/>
</dbReference>
<dbReference type="CTD" id="108720040"/>
<feature type="compositionally biased region" description="Basic and acidic residues" evidence="6">
    <location>
        <begin position="134"/>
        <end position="167"/>
    </location>
</feature>
<feature type="active site" evidence="4">
    <location>
        <position position="573"/>
    </location>
</feature>
<evidence type="ECO:0000256" key="2">
    <source>
        <dbReference type="ARBA" id="ARBA00010267"/>
    </source>
</evidence>
<feature type="region of interest" description="Disordered" evidence="6">
    <location>
        <begin position="134"/>
        <end position="170"/>
    </location>
</feature>
<evidence type="ECO:0000313" key="10">
    <source>
        <dbReference type="Xenbase" id="XB-GENE-6488272"/>
    </source>
</evidence>
<dbReference type="RefSeq" id="XP_018124896.1">
    <property type="nucleotide sequence ID" value="XM_018269407.2"/>
</dbReference>